<dbReference type="PANTHER" id="PTHR18934:SF81">
    <property type="entry name" value="ATP-DEPENDENT RNA HELICASE DEAH11, CHLOROPLASTIC-RELATED"/>
    <property type="match status" value="1"/>
</dbReference>
<dbReference type="Proteomes" id="UP001327560">
    <property type="component" value="Chromosome 8"/>
</dbReference>
<dbReference type="Pfam" id="PF24637">
    <property type="entry name" value="RRM_DEAH11"/>
    <property type="match status" value="1"/>
</dbReference>
<dbReference type="PROSITE" id="PS00028">
    <property type="entry name" value="ZINC_FINGER_C2H2_1"/>
    <property type="match status" value="1"/>
</dbReference>
<feature type="domain" description="RING-type" evidence="16">
    <location>
        <begin position="1507"/>
        <end position="1549"/>
    </location>
</feature>
<dbReference type="Pfam" id="PF24471">
    <property type="entry name" value="KH_DEAH11"/>
    <property type="match status" value="1"/>
</dbReference>
<feature type="coiled-coil region" evidence="15">
    <location>
        <begin position="164"/>
        <end position="191"/>
    </location>
</feature>
<dbReference type="Pfam" id="PF00270">
    <property type="entry name" value="DEAD"/>
    <property type="match status" value="1"/>
</dbReference>
<keyword evidence="8" id="KW-0833">Ubl conjugation pathway</keyword>
<accession>A0AAQ3QLR0</accession>
<evidence type="ECO:0000256" key="5">
    <source>
        <dbReference type="ARBA" id="ARBA00022737"/>
    </source>
</evidence>
<keyword evidence="3" id="KW-0808">Transferase</keyword>
<dbReference type="GO" id="GO:0008270">
    <property type="term" value="F:zinc ion binding"/>
    <property type="evidence" value="ECO:0007669"/>
    <property type="project" value="UniProtKB-KW"/>
</dbReference>
<feature type="domain" description="Helicase C-terminal" evidence="18">
    <location>
        <begin position="460"/>
        <end position="628"/>
    </location>
</feature>
<evidence type="ECO:0000313" key="21">
    <source>
        <dbReference type="Proteomes" id="UP001327560"/>
    </source>
</evidence>
<keyword evidence="21" id="KW-1185">Reference proteome</keyword>
<dbReference type="InterPro" id="IPR001841">
    <property type="entry name" value="Znf_RING"/>
</dbReference>
<dbReference type="PROSITE" id="PS51192">
    <property type="entry name" value="HELICASE_ATP_BIND_1"/>
    <property type="match status" value="1"/>
</dbReference>
<dbReference type="Pfam" id="PF13445">
    <property type="entry name" value="zf-RING_UBOX"/>
    <property type="match status" value="1"/>
</dbReference>
<dbReference type="EMBL" id="CP136897">
    <property type="protein sequence ID" value="WOL17376.1"/>
    <property type="molecule type" value="Genomic_DNA"/>
</dbReference>
<dbReference type="InterPro" id="IPR011545">
    <property type="entry name" value="DEAD/DEAH_box_helicase_dom"/>
</dbReference>
<dbReference type="InterPro" id="IPR027370">
    <property type="entry name" value="Znf-RING_euk"/>
</dbReference>
<evidence type="ECO:0000259" key="19">
    <source>
        <dbReference type="PROSITE" id="PS51873"/>
    </source>
</evidence>
<dbReference type="InterPro" id="IPR027417">
    <property type="entry name" value="P-loop_NTPase"/>
</dbReference>
<dbReference type="InterPro" id="IPR007502">
    <property type="entry name" value="Helicase-assoc_dom"/>
</dbReference>
<dbReference type="EC" id="3.6.4.13" evidence="2"/>
<keyword evidence="12" id="KW-0067">ATP-binding</keyword>
<dbReference type="SUPFAM" id="SSF57850">
    <property type="entry name" value="RING/U-box"/>
    <property type="match status" value="3"/>
</dbReference>
<keyword evidence="4" id="KW-0479">Metal-binding</keyword>
<dbReference type="InterPro" id="IPR002867">
    <property type="entry name" value="IBR_dom"/>
</dbReference>
<feature type="domain" description="RING-type" evidence="19">
    <location>
        <begin position="1503"/>
        <end position="1712"/>
    </location>
</feature>
<evidence type="ECO:0000256" key="3">
    <source>
        <dbReference type="ARBA" id="ARBA00022679"/>
    </source>
</evidence>
<name>A0AAQ3QLR0_9LILI</name>
<dbReference type="InterPro" id="IPR056244">
    <property type="entry name" value="RRM_DEAH11/12"/>
</dbReference>
<dbReference type="InterPro" id="IPR035979">
    <property type="entry name" value="RBD_domain_sf"/>
</dbReference>
<dbReference type="CDD" id="cd22585">
    <property type="entry name" value="Rcat_RBR_DEAH12-like"/>
    <property type="match status" value="1"/>
</dbReference>
<gene>
    <name evidence="20" type="ORF">Cni_G26168</name>
</gene>
<evidence type="ECO:0000259" key="17">
    <source>
        <dbReference type="PROSITE" id="PS51192"/>
    </source>
</evidence>
<dbReference type="InterPro" id="IPR011709">
    <property type="entry name" value="DEAD-box_helicase_OB_fold"/>
</dbReference>
<dbReference type="SMART" id="SM00487">
    <property type="entry name" value="DEXDc"/>
    <property type="match status" value="1"/>
</dbReference>
<keyword evidence="15" id="KW-0175">Coiled coil</keyword>
<feature type="domain" description="Helicase ATP-binding" evidence="17">
    <location>
        <begin position="256"/>
        <end position="420"/>
    </location>
</feature>
<dbReference type="Pfam" id="PF24638">
    <property type="entry name" value="KH_DEAH11_1st"/>
    <property type="match status" value="1"/>
</dbReference>
<dbReference type="PANTHER" id="PTHR18934">
    <property type="entry name" value="ATP-DEPENDENT RNA HELICASE"/>
    <property type="match status" value="1"/>
</dbReference>
<dbReference type="GO" id="GO:0003723">
    <property type="term" value="F:RNA binding"/>
    <property type="evidence" value="ECO:0007669"/>
    <property type="project" value="TreeGrafter"/>
</dbReference>
<evidence type="ECO:0000313" key="20">
    <source>
        <dbReference type="EMBL" id="WOL17376.1"/>
    </source>
</evidence>
<dbReference type="GO" id="GO:0016740">
    <property type="term" value="F:transferase activity"/>
    <property type="evidence" value="ECO:0007669"/>
    <property type="project" value="UniProtKB-KW"/>
</dbReference>
<keyword evidence="6" id="KW-0547">Nucleotide-binding</keyword>
<dbReference type="InterPro" id="IPR056248">
    <property type="entry name" value="RBD_DEAH11/12"/>
</dbReference>
<evidence type="ECO:0000256" key="6">
    <source>
        <dbReference type="ARBA" id="ARBA00022741"/>
    </source>
</evidence>
<evidence type="ECO:0000256" key="12">
    <source>
        <dbReference type="ARBA" id="ARBA00022840"/>
    </source>
</evidence>
<dbReference type="InterPro" id="IPR056245">
    <property type="entry name" value="KH_DEAH11/12"/>
</dbReference>
<evidence type="ECO:0000256" key="4">
    <source>
        <dbReference type="ARBA" id="ARBA00022723"/>
    </source>
</evidence>
<dbReference type="Gene3D" id="3.30.40.10">
    <property type="entry name" value="Zinc/RING finger domain, C3HC4 (zinc finger)"/>
    <property type="match status" value="1"/>
</dbReference>
<protein>
    <recommendedName>
        <fullName evidence="2">RNA helicase</fullName>
        <ecNumber evidence="2">3.6.4.13</ecNumber>
    </recommendedName>
</protein>
<dbReference type="SMART" id="SM00647">
    <property type="entry name" value="IBR"/>
    <property type="match status" value="2"/>
</dbReference>
<dbReference type="SUPFAM" id="SSF54928">
    <property type="entry name" value="RNA-binding domain, RBD"/>
    <property type="match status" value="1"/>
</dbReference>
<dbReference type="Gene3D" id="1.20.120.1080">
    <property type="match status" value="1"/>
</dbReference>
<dbReference type="Gene3D" id="3.40.50.300">
    <property type="entry name" value="P-loop containing nucleotide triphosphate hydrolases"/>
    <property type="match status" value="2"/>
</dbReference>
<dbReference type="CDD" id="cd18791">
    <property type="entry name" value="SF2_C_RHA"/>
    <property type="match status" value="1"/>
</dbReference>
<keyword evidence="9" id="KW-0378">Hydrolase</keyword>
<evidence type="ECO:0000256" key="13">
    <source>
        <dbReference type="ARBA" id="ARBA00047984"/>
    </source>
</evidence>
<evidence type="ECO:0000256" key="10">
    <source>
        <dbReference type="ARBA" id="ARBA00022806"/>
    </source>
</evidence>
<dbReference type="InterPro" id="IPR044066">
    <property type="entry name" value="TRIAD_supradom"/>
</dbReference>
<dbReference type="FunFam" id="1.20.120.1750:FF:000020">
    <property type="entry name" value="ATP-dependent RNA helicase DEAH12 chloroplastic"/>
    <property type="match status" value="1"/>
</dbReference>
<dbReference type="Gene3D" id="1.20.120.1750">
    <property type="match status" value="1"/>
</dbReference>
<dbReference type="Pfam" id="PF21010">
    <property type="entry name" value="HA2_C"/>
    <property type="match status" value="1"/>
</dbReference>
<evidence type="ECO:0000256" key="11">
    <source>
        <dbReference type="ARBA" id="ARBA00022833"/>
    </source>
</evidence>
<keyword evidence="7 14" id="KW-0863">Zinc-finger</keyword>
<dbReference type="Pfam" id="PF01485">
    <property type="entry name" value="IBR"/>
    <property type="match status" value="1"/>
</dbReference>
<dbReference type="InterPro" id="IPR002464">
    <property type="entry name" value="DNA/RNA_helicase_DEAH_CS"/>
</dbReference>
<comment type="similarity">
    <text evidence="1">Belongs to the DEAD box helicase family. DEAH subfamily.</text>
</comment>
<keyword evidence="11" id="KW-0862">Zinc</keyword>
<dbReference type="GO" id="GO:0003724">
    <property type="term" value="F:RNA helicase activity"/>
    <property type="evidence" value="ECO:0007669"/>
    <property type="project" value="UniProtKB-EC"/>
</dbReference>
<dbReference type="FunFam" id="1.20.120.1080:FF:000033">
    <property type="entry name" value="RBR-type E3 ubiquitin transferase"/>
    <property type="match status" value="1"/>
</dbReference>
<proteinExistence type="inferred from homology"/>
<evidence type="ECO:0000256" key="14">
    <source>
        <dbReference type="PROSITE-ProRule" id="PRU00175"/>
    </source>
</evidence>
<organism evidence="20 21">
    <name type="scientific">Canna indica</name>
    <name type="common">Indian-shot</name>
    <dbReference type="NCBI Taxonomy" id="4628"/>
    <lineage>
        <taxon>Eukaryota</taxon>
        <taxon>Viridiplantae</taxon>
        <taxon>Streptophyta</taxon>
        <taxon>Embryophyta</taxon>
        <taxon>Tracheophyta</taxon>
        <taxon>Spermatophyta</taxon>
        <taxon>Magnoliopsida</taxon>
        <taxon>Liliopsida</taxon>
        <taxon>Zingiberales</taxon>
        <taxon>Cannaceae</taxon>
        <taxon>Canna</taxon>
    </lineage>
</organism>
<comment type="catalytic activity">
    <reaction evidence="13">
        <text>ATP + H2O = ADP + phosphate + H(+)</text>
        <dbReference type="Rhea" id="RHEA:13065"/>
        <dbReference type="ChEBI" id="CHEBI:15377"/>
        <dbReference type="ChEBI" id="CHEBI:15378"/>
        <dbReference type="ChEBI" id="CHEBI:30616"/>
        <dbReference type="ChEBI" id="CHEBI:43474"/>
        <dbReference type="ChEBI" id="CHEBI:456216"/>
        <dbReference type="EC" id="3.6.4.13"/>
    </reaction>
</comment>
<sequence>MEHPVECQRRGAANSPGHQLPLFTVVLFCSSRLVRRDVTFADIDELISSCPFLPVRHTIISSGSVAGRLLYRLYDDALNAVLFFWGRRLDGAHLLTPLIVSASDGHPLDEFGLESRVKSLFCDHIRGLFAYRGVRLCEQRIDELSNGIKKVSVLLSGHNGLRKFHELKQERNRLEVEKEQLENRLFEFRAAMGCLLGPIEKQEEKLPVEGGNEDGKFEIFKLGDKLNWNRIHRMMERECRRLEEGLPIYAFRRKILSHIFSNQVMVMIGETGSGKSTQLVQYLADSGLGKDGAILCTQPRKIAASSLAQRVGEETNGCYSNNFVISYPSYSYAQELSSGVIFMTDHCLLQHFMNGKNLDGISCIIIDEAHERSLNTDLLLALIKKKLIERLDLRLIIMSATVDASKLKDYFYDCCICYVTGRNFPVEIKYVPDISAKPFSSIFIKDFYGKCASYVVDVLKMVSMIHKTEEDGAILAFLTSQMEVEWACDNFTEPTAVVLPMHGKLSIEEQRQVFQNYPGKRKVIFCTNIAETSLTIKGVKYVVDSGMVKESRYEPDTGMNVLKVSRVSQSSANQRAGRAGRTQPGKCYRLYSELDFQAMDMHQEPEICKVHLGIAILRILALGIKNFQDFEFIDAPCPEAIEVAIQNLIYLGAVIRIDGVFDLTETGWKLVKLGVEPRLGKIILDCFHHGLSKEGLVLAAVMANASSIFCRVGSEENKCKADCLKVPFCHHDGDLFTFLSVYKKWEGEQANRKAWCWKNSINAKSMKRCQEAVSELESCLQHELNIIIPTYWLWNPDEPNRYDKLLKKVILSSLADNIAMFTGRDRLGYEVALTGKCIQLHPSCSLLVYGKRPTWVVFGEILSLSNDYLVCVTAVDFDDLVMIQTPLFDVYQLESGKMLMNVVTGVGNNLLKRFCGKLNNNLQRLISHAQSVCSDNHISIDIDFEKNEVHVFASKKDMEQVSGIVKDTLEYEKRCLRNECTEKCLFPGRPGISSPLALFGSGAEIKHLELERRFLSVEIFHPNSSILTDKEFLMMVDKHVLGIANYHKYAGSGQEGADRTKWGRITFLTPDMAANAVTKLNKVEFDGSILKANPIMAVDHKIIPSSAVRVKVCWPRRPCKGVAIVTCAAGEAEFVVSDCFSLSIGGRYVGVQISQKHQNCVFVTGLPRDVREEEMYEAFIGSTKRKILDIHLLRGEAIANPPPIACEEALIKEITPFMPNKRFCDNNFHVEVFEPEPRDLMMRAMITFDGSLHLEAAKALDHIEGKILPGCLSWQKIQCQHVFHSSVSFPARVYVCIRKSLDSLLEDFKHQRGVSYNLEKNYNGSYRVKISANATKTIADLRRPLEQLIKGKIVSHPNLTPAVLQLILCRDGVACLKAVERETGTYVLYDRHSLNIRIFGAPRVVSMAEEKLVCSLVALHENKPFEIHLSGRNLPPDLMKEVVKRFGSDLQGLKDNVPGVEVTLNTRFHKLYVRGSKENMPRVEDLISKVALSINQNGIERPPESYCPVCLCELEDPYVLEACGHTYCRSCLVDQCESAIRTHEAFPLCCIKEGCKELILLIDLKSLLLPDKLEELFRASLSTFVASSDGTYRFCPTPDCPNVYRVASYLDEEVRPFICGSCLVETCKKCHLEYHPFISCETYMEYKEDPDLSLAEWCKGKDNVNNCPGCGFTIEKIEGCNHIECRCGRHICWLCLDFFRSSDECYSHLRSVHQLI</sequence>
<dbReference type="PROSITE" id="PS00518">
    <property type="entry name" value="ZF_RING_1"/>
    <property type="match status" value="1"/>
</dbReference>
<dbReference type="InterPro" id="IPR001650">
    <property type="entry name" value="Helicase_C-like"/>
</dbReference>
<dbReference type="Pfam" id="PF07717">
    <property type="entry name" value="OB_NTP_bind"/>
    <property type="match status" value="1"/>
</dbReference>
<evidence type="ECO:0000256" key="15">
    <source>
        <dbReference type="SAM" id="Coils"/>
    </source>
</evidence>
<evidence type="ECO:0000256" key="1">
    <source>
        <dbReference type="ARBA" id="ARBA00008792"/>
    </source>
</evidence>
<dbReference type="SMART" id="SM00490">
    <property type="entry name" value="HELICc"/>
    <property type="match status" value="1"/>
</dbReference>
<evidence type="ECO:0000259" key="18">
    <source>
        <dbReference type="PROSITE" id="PS51194"/>
    </source>
</evidence>
<dbReference type="CDD" id="cd20335">
    <property type="entry name" value="BRcat_RBR"/>
    <property type="match status" value="1"/>
</dbReference>
<dbReference type="FunFam" id="3.40.50.300:FF:001279">
    <property type="entry name" value="ATP-dependent RNA helicase DEAH12 chloroplastic"/>
    <property type="match status" value="1"/>
</dbReference>
<keyword evidence="10 20" id="KW-0347">Helicase</keyword>
<evidence type="ECO:0000256" key="9">
    <source>
        <dbReference type="ARBA" id="ARBA00022801"/>
    </source>
</evidence>
<dbReference type="GO" id="GO:0005524">
    <property type="term" value="F:ATP binding"/>
    <property type="evidence" value="ECO:0007669"/>
    <property type="project" value="UniProtKB-KW"/>
</dbReference>
<dbReference type="Pfam" id="PF00271">
    <property type="entry name" value="Helicase_C"/>
    <property type="match status" value="1"/>
</dbReference>
<dbReference type="Pfam" id="PF24475">
    <property type="entry name" value="RBD_DEAH11"/>
    <property type="match status" value="1"/>
</dbReference>
<keyword evidence="5" id="KW-0677">Repeat</keyword>
<evidence type="ECO:0000256" key="2">
    <source>
        <dbReference type="ARBA" id="ARBA00012552"/>
    </source>
</evidence>
<dbReference type="InterPro" id="IPR013087">
    <property type="entry name" value="Znf_C2H2_type"/>
</dbReference>
<dbReference type="PROSITE" id="PS51873">
    <property type="entry name" value="TRIAD"/>
    <property type="match status" value="1"/>
</dbReference>
<dbReference type="InterPro" id="IPR017907">
    <property type="entry name" value="Znf_RING_CS"/>
</dbReference>
<evidence type="ECO:0000256" key="7">
    <source>
        <dbReference type="ARBA" id="ARBA00022771"/>
    </source>
</evidence>
<dbReference type="GO" id="GO:0016787">
    <property type="term" value="F:hydrolase activity"/>
    <property type="evidence" value="ECO:0007669"/>
    <property type="project" value="UniProtKB-KW"/>
</dbReference>
<dbReference type="CDD" id="cd17917">
    <property type="entry name" value="DEXHc_RHA-like"/>
    <property type="match status" value="1"/>
</dbReference>
<dbReference type="PROSITE" id="PS51194">
    <property type="entry name" value="HELICASE_CTER"/>
    <property type="match status" value="1"/>
</dbReference>
<dbReference type="InterPro" id="IPR056247">
    <property type="entry name" value="KH_DEAH11/12_2nd"/>
</dbReference>
<dbReference type="PROSITE" id="PS50089">
    <property type="entry name" value="ZF_RING_2"/>
    <property type="match status" value="1"/>
</dbReference>
<reference evidence="20 21" key="1">
    <citation type="submission" date="2023-10" db="EMBL/GenBank/DDBJ databases">
        <title>Chromosome-scale genome assembly provides insights into flower coloration mechanisms of Canna indica.</title>
        <authorList>
            <person name="Li C."/>
        </authorList>
    </citation>
    <scope>NUCLEOTIDE SEQUENCE [LARGE SCALE GENOMIC DNA]</scope>
    <source>
        <tissue evidence="20">Flower</tissue>
    </source>
</reference>
<dbReference type="Pfam" id="PF24641">
    <property type="entry name" value="KH_DEAH11_2nd"/>
    <property type="match status" value="1"/>
</dbReference>
<evidence type="ECO:0000256" key="8">
    <source>
        <dbReference type="ARBA" id="ARBA00022786"/>
    </source>
</evidence>
<dbReference type="InterPro" id="IPR013083">
    <property type="entry name" value="Znf_RING/FYVE/PHD"/>
</dbReference>
<evidence type="ECO:0000259" key="16">
    <source>
        <dbReference type="PROSITE" id="PS50089"/>
    </source>
</evidence>
<dbReference type="InterPro" id="IPR014001">
    <property type="entry name" value="Helicase_ATP-bd"/>
</dbReference>
<dbReference type="SUPFAM" id="SSF52540">
    <property type="entry name" value="P-loop containing nucleoside triphosphate hydrolases"/>
    <property type="match status" value="1"/>
</dbReference>
<dbReference type="FunFam" id="3.40.50.300:FF:002114">
    <property type="entry name" value="ATP-dependent RNA helicase DEAH12 chloroplastic"/>
    <property type="match status" value="1"/>
</dbReference>
<dbReference type="PROSITE" id="PS00690">
    <property type="entry name" value="DEAH_ATP_HELICASE"/>
    <property type="match status" value="1"/>
</dbReference>
<dbReference type="InterPro" id="IPR056246">
    <property type="entry name" value="KH_DEAH11/12_1st"/>
</dbReference>
<dbReference type="SMART" id="SM00847">
    <property type="entry name" value="HA2"/>
    <property type="match status" value="1"/>
</dbReference>